<organism evidence="1 2">
    <name type="scientific">Araneus ventricosus</name>
    <name type="common">Orbweaver spider</name>
    <name type="synonym">Epeira ventricosa</name>
    <dbReference type="NCBI Taxonomy" id="182803"/>
    <lineage>
        <taxon>Eukaryota</taxon>
        <taxon>Metazoa</taxon>
        <taxon>Ecdysozoa</taxon>
        <taxon>Arthropoda</taxon>
        <taxon>Chelicerata</taxon>
        <taxon>Arachnida</taxon>
        <taxon>Araneae</taxon>
        <taxon>Araneomorphae</taxon>
        <taxon>Entelegynae</taxon>
        <taxon>Araneoidea</taxon>
        <taxon>Araneidae</taxon>
        <taxon>Araneus</taxon>
    </lineage>
</organism>
<reference evidence="1 2" key="1">
    <citation type="journal article" date="2019" name="Sci. Rep.">
        <title>Orb-weaving spider Araneus ventricosus genome elucidates the spidroin gene catalogue.</title>
        <authorList>
            <person name="Kono N."/>
            <person name="Nakamura H."/>
            <person name="Ohtoshi R."/>
            <person name="Moran D.A.P."/>
            <person name="Shinohara A."/>
            <person name="Yoshida Y."/>
            <person name="Fujiwara M."/>
            <person name="Mori M."/>
            <person name="Tomita M."/>
            <person name="Arakawa K."/>
        </authorList>
    </citation>
    <scope>NUCLEOTIDE SEQUENCE [LARGE SCALE GENOMIC DNA]</scope>
</reference>
<proteinExistence type="predicted"/>
<keyword evidence="2" id="KW-1185">Reference proteome</keyword>
<protein>
    <submittedName>
        <fullName evidence="1">Uncharacterized protein</fullName>
    </submittedName>
</protein>
<dbReference type="AlphaFoldDB" id="A0A4Y2LXA9"/>
<accession>A0A4Y2LXA9</accession>
<gene>
    <name evidence="1" type="ORF">AVEN_39707_1</name>
</gene>
<dbReference type="EMBL" id="BGPR01006413">
    <property type="protein sequence ID" value="GBN18780.1"/>
    <property type="molecule type" value="Genomic_DNA"/>
</dbReference>
<evidence type="ECO:0000313" key="1">
    <source>
        <dbReference type="EMBL" id="GBN18780.1"/>
    </source>
</evidence>
<evidence type="ECO:0000313" key="2">
    <source>
        <dbReference type="Proteomes" id="UP000499080"/>
    </source>
</evidence>
<sequence length="185" mass="21371">MSSKRGNSPCFEDDGNDHLFISLEENPPKRFHWGPAMMYTPETRRSTTHSRRHTGGEFNRAVRHHNHTAAPQPPTAVTAGSNLGRDQRRRAYKMVGSWENLCGTIQRRRSICQHQTIHNAKPPNFRQSLYVRHYLGLLLRTIITIQVRGKNLKSYCKQFTKLVTSSSNKYRLSTNADKTLLFCYI</sequence>
<dbReference type="Proteomes" id="UP000499080">
    <property type="component" value="Unassembled WGS sequence"/>
</dbReference>
<comment type="caution">
    <text evidence="1">The sequence shown here is derived from an EMBL/GenBank/DDBJ whole genome shotgun (WGS) entry which is preliminary data.</text>
</comment>
<name>A0A4Y2LXA9_ARAVE</name>